<name>A0A4D4N9D7_STRAX</name>
<proteinExistence type="predicted"/>
<reference evidence="2 6" key="2">
    <citation type="submission" date="2019-04" db="EMBL/GenBank/DDBJ databases">
        <title>Draft genome sequences of Streptomyces avermitilis NBRC 14893.</title>
        <authorList>
            <person name="Komaki H."/>
            <person name="Tamura T."/>
            <person name="Hosoyama A."/>
        </authorList>
    </citation>
    <scope>NUCLEOTIDE SEQUENCE [LARGE SCALE GENOMIC DNA]</scope>
    <source>
        <strain evidence="2 6">NBRC 14893</strain>
    </source>
</reference>
<dbReference type="EMBL" id="BJHY01000002">
    <property type="protein sequence ID" value="GDY80396.1"/>
    <property type="molecule type" value="Genomic_DNA"/>
</dbReference>
<evidence type="ECO:0000313" key="5">
    <source>
        <dbReference type="Proteomes" id="UP000299211"/>
    </source>
</evidence>
<feature type="domain" description="GH15-like" evidence="1">
    <location>
        <begin position="1"/>
        <end position="107"/>
    </location>
</feature>
<protein>
    <recommendedName>
        <fullName evidence="1">GH15-like domain-containing protein</fullName>
    </recommendedName>
</protein>
<evidence type="ECO:0000313" key="2">
    <source>
        <dbReference type="EMBL" id="GDY68974.1"/>
    </source>
</evidence>
<dbReference type="GO" id="GO:0005975">
    <property type="term" value="P:carbohydrate metabolic process"/>
    <property type="evidence" value="ECO:0007669"/>
    <property type="project" value="InterPro"/>
</dbReference>
<evidence type="ECO:0000313" key="6">
    <source>
        <dbReference type="Proteomes" id="UP000302139"/>
    </source>
</evidence>
<dbReference type="Proteomes" id="UP000299211">
    <property type="component" value="Unassembled WGS sequence"/>
</dbReference>
<comment type="caution">
    <text evidence="4">The sequence shown here is derived from an EMBL/GenBank/DDBJ whole genome shotgun (WGS) entry which is preliminary data.</text>
</comment>
<dbReference type="AlphaFoldDB" id="A0A4D4N9D7"/>
<dbReference type="InterPro" id="IPR008928">
    <property type="entry name" value="6-hairpin_glycosidase_sf"/>
</dbReference>
<evidence type="ECO:0000313" key="3">
    <source>
        <dbReference type="EMBL" id="GDY70644.1"/>
    </source>
</evidence>
<dbReference type="EMBL" id="BJHX01000001">
    <property type="protein sequence ID" value="GDY68974.1"/>
    <property type="molecule type" value="Genomic_DNA"/>
</dbReference>
<evidence type="ECO:0000259" key="1">
    <source>
        <dbReference type="Pfam" id="PF00723"/>
    </source>
</evidence>
<dbReference type="InterPro" id="IPR012341">
    <property type="entry name" value="6hp_glycosidase-like_sf"/>
</dbReference>
<dbReference type="Gene3D" id="1.50.10.10">
    <property type="match status" value="1"/>
</dbReference>
<sequence>MQLDVYGYVVETLYLAHQSGVARCGDTAVLHQRLVEHLAERWQMPDEGIWEVRGERRHFVHSKVMAWAVVDRTIRLVEAGALDAGLCALMELREAIRHEVCTRGFEPV</sequence>
<organism evidence="4 5">
    <name type="scientific">Streptomyces avermitilis</name>
    <dbReference type="NCBI Taxonomy" id="33903"/>
    <lineage>
        <taxon>Bacteria</taxon>
        <taxon>Bacillati</taxon>
        <taxon>Actinomycetota</taxon>
        <taxon>Actinomycetes</taxon>
        <taxon>Kitasatosporales</taxon>
        <taxon>Streptomycetaceae</taxon>
        <taxon>Streptomyces</taxon>
    </lineage>
</organism>
<dbReference type="Proteomes" id="UP000302139">
    <property type="component" value="Unassembled WGS sequence"/>
</dbReference>
<dbReference type="InterPro" id="IPR011613">
    <property type="entry name" value="GH15-like"/>
</dbReference>
<gene>
    <name evidence="2" type="ORF">SAV14893_083670</name>
    <name evidence="3" type="ORF">SAV31267_001290</name>
    <name evidence="4" type="ORF">SAV31267_098810</name>
</gene>
<dbReference type="Pfam" id="PF00723">
    <property type="entry name" value="Glyco_hydro_15"/>
    <property type="match status" value="1"/>
</dbReference>
<accession>A0A4D4N9D7</accession>
<reference evidence="4 5" key="1">
    <citation type="submission" date="2019-04" db="EMBL/GenBank/DDBJ databases">
        <title>Draft genome sequences of Streptomyces avermitilis ATCC 31267.</title>
        <authorList>
            <person name="Komaki H."/>
            <person name="Tamura T."/>
            <person name="Hosoyama A."/>
        </authorList>
    </citation>
    <scope>NUCLEOTIDE SEQUENCE [LARGE SCALE GENOMIC DNA]</scope>
    <source>
        <strain evidence="4 5">ATCC 31267</strain>
    </source>
</reference>
<dbReference type="SUPFAM" id="SSF48208">
    <property type="entry name" value="Six-hairpin glycosidases"/>
    <property type="match status" value="1"/>
</dbReference>
<evidence type="ECO:0000313" key="4">
    <source>
        <dbReference type="EMBL" id="GDY80396.1"/>
    </source>
</evidence>
<dbReference type="EMBL" id="BJHY01000001">
    <property type="protein sequence ID" value="GDY70644.1"/>
    <property type="molecule type" value="Genomic_DNA"/>
</dbReference>